<name>A0A0H3BXJ3_SALNS</name>
<organism evidence="1 2">
    <name type="scientific">Salmonella newport (strain SL254)</name>
    <dbReference type="NCBI Taxonomy" id="423368"/>
    <lineage>
        <taxon>Bacteria</taxon>
        <taxon>Pseudomonadati</taxon>
        <taxon>Pseudomonadota</taxon>
        <taxon>Gammaproteobacteria</taxon>
        <taxon>Enterobacterales</taxon>
        <taxon>Enterobacteriaceae</taxon>
        <taxon>Salmonella</taxon>
    </lineage>
</organism>
<evidence type="ECO:0000313" key="2">
    <source>
        <dbReference type="Proteomes" id="UP000008824"/>
    </source>
</evidence>
<proteinExistence type="predicted"/>
<dbReference type="KEGG" id="see:SNSL254_A0775"/>
<dbReference type="Proteomes" id="UP000008824">
    <property type="component" value="Chromosome"/>
</dbReference>
<reference evidence="1 2" key="1">
    <citation type="journal article" date="2011" name="J. Bacteriol.">
        <title>Comparative genomics of 28 Salmonella enterica isolates: evidence for CRISPR-mediated adaptive sublineage evolution.</title>
        <authorList>
            <person name="Fricke W.F."/>
            <person name="Mammel M.K."/>
            <person name="McDermott P.F."/>
            <person name="Tartera C."/>
            <person name="White D.G."/>
            <person name="Leclerc J.E."/>
            <person name="Ravel J."/>
            <person name="Cebula T.A."/>
        </authorList>
    </citation>
    <scope>NUCLEOTIDE SEQUENCE [LARGE SCALE GENOMIC DNA]</scope>
    <source>
        <strain evidence="1 2">SL254</strain>
    </source>
</reference>
<dbReference type="AlphaFoldDB" id="A0A0H3BXJ3"/>
<dbReference type="EMBL" id="CP001113">
    <property type="protein sequence ID" value="ACF65401.1"/>
    <property type="molecule type" value="Genomic_DNA"/>
</dbReference>
<evidence type="ECO:0000313" key="1">
    <source>
        <dbReference type="EMBL" id="ACF65401.1"/>
    </source>
</evidence>
<accession>A0A0H3BXJ3</accession>
<protein>
    <submittedName>
        <fullName evidence="1">Uncharacterized protein</fullName>
    </submittedName>
</protein>
<sequence length="46" mass="5569">MTTYQETEARLIRCFTITSWIACQIASYMDFKLFTHSNFFRKIKLI</sequence>
<dbReference type="RefSeq" id="WP_001524618.1">
    <property type="nucleotide sequence ID" value="NC_011080.1"/>
</dbReference>
<dbReference type="HOGENOM" id="CLU_218431_0_0_6"/>
<gene>
    <name evidence="1" type="ordered locus">SNSL254_A0775</name>
</gene>